<reference evidence="1 2" key="1">
    <citation type="submission" date="2017-09" db="EMBL/GenBank/DDBJ databases">
        <title>Biodiversity and function of Thalassospira species in the particle-attached aromatic-hydrocarbon-degrading consortia from the surface seawater of the China South Sea.</title>
        <authorList>
            <person name="Dong C."/>
            <person name="Lai Q."/>
            <person name="Shao Z."/>
        </authorList>
    </citation>
    <scope>NUCLEOTIDE SEQUENCE [LARGE SCALE GENOMIC DNA]</scope>
    <source>
        <strain evidence="1 2">139Z-12</strain>
    </source>
</reference>
<name>A0A2N3LB99_9PROT</name>
<keyword evidence="2" id="KW-1185">Reference proteome</keyword>
<sequence length="330" mass="36955">MGIKNPMNAGKGPILMACRDPGSANMLVGLHWLLHKSQNGTLREKFLQILNVDQNARLRINAWGPAVNVWEHYGGAPHDVGEAEADQDQEFAWACKLVAVCAPTVLVTGLDDVDAIRTRALWMAATQQGVRVVILADNDTYLLERCFDLDRRRFEPDIIVVSNERVREGFELENFPMKNVHVLPNLAHERIKADGEGFNDLRSEWGATTDQTLVLFVSLVGAEMIEKGRKPPFDETQMLYDLLASLEKKRLSLPAGPHVSKPFLVVRPHPRENISKFEWMKSAEFTFPVIVSSQGSPKDAIYSSDWVVGRKSGVVDEAILREAQVYLLAD</sequence>
<comment type="caution">
    <text evidence="1">The sequence shown here is derived from an EMBL/GenBank/DDBJ whole genome shotgun (WGS) entry which is preliminary data.</text>
</comment>
<evidence type="ECO:0000313" key="1">
    <source>
        <dbReference type="EMBL" id="PKR60048.1"/>
    </source>
</evidence>
<gene>
    <name evidence="1" type="ORF">COO92_01360</name>
</gene>
<proteinExistence type="predicted"/>
<dbReference type="Proteomes" id="UP000233332">
    <property type="component" value="Unassembled WGS sequence"/>
</dbReference>
<organism evidence="1 2">
    <name type="scientific">Thalassospira lohafexi</name>
    <dbReference type="NCBI Taxonomy" id="744227"/>
    <lineage>
        <taxon>Bacteria</taxon>
        <taxon>Pseudomonadati</taxon>
        <taxon>Pseudomonadota</taxon>
        <taxon>Alphaproteobacteria</taxon>
        <taxon>Rhodospirillales</taxon>
        <taxon>Thalassospiraceae</taxon>
        <taxon>Thalassospira</taxon>
    </lineage>
</organism>
<protein>
    <submittedName>
        <fullName evidence="1">Uncharacterized protein</fullName>
    </submittedName>
</protein>
<dbReference type="AlphaFoldDB" id="A0A2N3LB99"/>
<evidence type="ECO:0000313" key="2">
    <source>
        <dbReference type="Proteomes" id="UP000233332"/>
    </source>
</evidence>
<accession>A0A2N3LB99</accession>
<dbReference type="EMBL" id="NXGX01000001">
    <property type="protein sequence ID" value="PKR60048.1"/>
    <property type="molecule type" value="Genomic_DNA"/>
</dbReference>